<keyword evidence="4" id="KW-0808">Transferase</keyword>
<keyword evidence="8 19" id="KW-0547">Nucleotide-binding</keyword>
<dbReference type="PROSITE" id="PS50235">
    <property type="entry name" value="USP_3"/>
    <property type="match status" value="1"/>
</dbReference>
<dbReference type="Pfam" id="PF02661">
    <property type="entry name" value="Fic"/>
    <property type="match status" value="1"/>
</dbReference>
<feature type="site" description="Important for autoinhibition of adenylyltransferase activity" evidence="20">
    <location>
        <position position="340"/>
    </location>
</feature>
<evidence type="ECO:0000256" key="1">
    <source>
        <dbReference type="ARBA" id="ARBA00004167"/>
    </source>
</evidence>
<evidence type="ECO:0000256" key="2">
    <source>
        <dbReference type="ARBA" id="ARBA00009742"/>
    </source>
</evidence>
<dbReference type="Gene3D" id="1.25.40.10">
    <property type="entry name" value="Tetratricopeptide repeat domain"/>
    <property type="match status" value="1"/>
</dbReference>
<dbReference type="InterPro" id="IPR011990">
    <property type="entry name" value="TPR-like_helical_dom_sf"/>
</dbReference>
<feature type="active site" evidence="18">
    <location>
        <position position="469"/>
    </location>
</feature>
<dbReference type="SUPFAM" id="SSF54001">
    <property type="entry name" value="Cysteine proteinases"/>
    <property type="match status" value="1"/>
</dbReference>
<organism evidence="26">
    <name type="scientific">Notodromas monacha</name>
    <dbReference type="NCBI Taxonomy" id="399045"/>
    <lineage>
        <taxon>Eukaryota</taxon>
        <taxon>Metazoa</taxon>
        <taxon>Ecdysozoa</taxon>
        <taxon>Arthropoda</taxon>
        <taxon>Crustacea</taxon>
        <taxon>Oligostraca</taxon>
        <taxon>Ostracoda</taxon>
        <taxon>Podocopa</taxon>
        <taxon>Podocopida</taxon>
        <taxon>Cypridocopina</taxon>
        <taxon>Cypridoidea</taxon>
        <taxon>Cyprididae</taxon>
        <taxon>Notodromas</taxon>
    </lineage>
</organism>
<dbReference type="InterPro" id="IPR001394">
    <property type="entry name" value="Peptidase_C19_UCH"/>
</dbReference>
<dbReference type="GO" id="GO:0016579">
    <property type="term" value="P:protein deubiquitination"/>
    <property type="evidence" value="ECO:0007669"/>
    <property type="project" value="InterPro"/>
</dbReference>
<comment type="subcellular location">
    <subcellularLocation>
        <location evidence="1">Membrane</location>
        <topology evidence="1">Single-pass membrane protein</topology>
    </subcellularLocation>
</comment>
<feature type="binding site" evidence="19">
    <location>
        <position position="513"/>
    </location>
    <ligand>
        <name>ATP</name>
        <dbReference type="ChEBI" id="CHEBI:30616"/>
    </ligand>
</feature>
<evidence type="ECO:0000256" key="22">
    <source>
        <dbReference type="SAM" id="MobiDB-lite"/>
    </source>
</evidence>
<reference evidence="26" key="1">
    <citation type="submission" date="2020-11" db="EMBL/GenBank/DDBJ databases">
        <authorList>
            <person name="Tran Van P."/>
        </authorList>
    </citation>
    <scope>NUCLEOTIDE SEQUENCE</scope>
</reference>
<dbReference type="PROSITE" id="PS51459">
    <property type="entry name" value="FIDO"/>
    <property type="match status" value="1"/>
</dbReference>
<accession>A0A7R9GE89</accession>
<evidence type="ECO:0000256" key="19">
    <source>
        <dbReference type="PIRSR" id="PIRSR640198-2"/>
    </source>
</evidence>
<evidence type="ECO:0000256" key="12">
    <source>
        <dbReference type="ARBA" id="ARBA00023136"/>
    </source>
</evidence>
<proteinExistence type="inferred from homology"/>
<feature type="domain" description="USP" evidence="24">
    <location>
        <begin position="618"/>
        <end position="1276"/>
    </location>
</feature>
<dbReference type="Proteomes" id="UP000678499">
    <property type="component" value="Unassembled WGS sequence"/>
</dbReference>
<dbReference type="PROSITE" id="PS00973">
    <property type="entry name" value="USP_2"/>
    <property type="match status" value="1"/>
</dbReference>
<feature type="region of interest" description="Disordered" evidence="22">
    <location>
        <begin position="1329"/>
        <end position="1373"/>
    </location>
</feature>
<evidence type="ECO:0000256" key="3">
    <source>
        <dbReference type="ARBA" id="ARBA00014915"/>
    </source>
</evidence>
<feature type="domain" description="Fido" evidence="25">
    <location>
        <begin position="391"/>
        <end position="526"/>
    </location>
</feature>
<dbReference type="CDD" id="cd02674">
    <property type="entry name" value="Peptidase_C19R"/>
    <property type="match status" value="1"/>
</dbReference>
<comment type="catalytic activity">
    <reaction evidence="15">
        <text>L-threonyl-[protein] + ATP = 3-O-(5'-adenylyl)-L-threonyl-[protein] + diphosphate</text>
        <dbReference type="Rhea" id="RHEA:54292"/>
        <dbReference type="Rhea" id="RHEA-COMP:11060"/>
        <dbReference type="Rhea" id="RHEA-COMP:13847"/>
        <dbReference type="ChEBI" id="CHEBI:30013"/>
        <dbReference type="ChEBI" id="CHEBI:30616"/>
        <dbReference type="ChEBI" id="CHEBI:33019"/>
        <dbReference type="ChEBI" id="CHEBI:138113"/>
        <dbReference type="EC" id="2.7.7.108"/>
    </reaction>
</comment>
<dbReference type="SUPFAM" id="SSF140931">
    <property type="entry name" value="Fic-like"/>
    <property type="match status" value="1"/>
</dbReference>
<feature type="binding site" evidence="19">
    <location>
        <begin position="473"/>
        <end position="480"/>
    </location>
    <ligand>
        <name>ATP</name>
        <dbReference type="ChEBI" id="CHEBI:30616"/>
    </ligand>
</feature>
<feature type="transmembrane region" description="Helical" evidence="23">
    <location>
        <begin position="92"/>
        <end position="114"/>
    </location>
</feature>
<evidence type="ECO:0000259" key="24">
    <source>
        <dbReference type="PROSITE" id="PS50235"/>
    </source>
</evidence>
<evidence type="ECO:0000259" key="25">
    <source>
        <dbReference type="PROSITE" id="PS51459"/>
    </source>
</evidence>
<evidence type="ECO:0000256" key="20">
    <source>
        <dbReference type="PIRSR" id="PIRSR640198-3"/>
    </source>
</evidence>
<evidence type="ECO:0000256" key="7">
    <source>
        <dbReference type="ARBA" id="ARBA00022737"/>
    </source>
</evidence>
<dbReference type="InterPro" id="IPR028889">
    <property type="entry name" value="USP"/>
</dbReference>
<dbReference type="PANTHER" id="PTHR13504">
    <property type="entry name" value="FIDO DOMAIN-CONTAINING PROTEIN DDB_G0283145"/>
    <property type="match status" value="1"/>
</dbReference>
<evidence type="ECO:0000256" key="15">
    <source>
        <dbReference type="ARBA" id="ARBA00047939"/>
    </source>
</evidence>
<evidence type="ECO:0000256" key="17">
    <source>
        <dbReference type="ARBA" id="ARBA00049297"/>
    </source>
</evidence>
<comment type="similarity">
    <text evidence="2">Belongs to the fic family.</text>
</comment>
<evidence type="ECO:0000256" key="14">
    <source>
        <dbReference type="ARBA" id="ARBA00034531"/>
    </source>
</evidence>
<feature type="region of interest" description="Disordered" evidence="22">
    <location>
        <begin position="1188"/>
        <end position="1212"/>
    </location>
</feature>
<evidence type="ECO:0000256" key="9">
    <source>
        <dbReference type="ARBA" id="ARBA00022803"/>
    </source>
</evidence>
<dbReference type="EC" id="2.7.7.108" evidence="14"/>
<dbReference type="InterPro" id="IPR003812">
    <property type="entry name" value="Fido"/>
</dbReference>
<name>A0A7R9GE89_9CRUS</name>
<evidence type="ECO:0000256" key="21">
    <source>
        <dbReference type="PIRSR" id="PIRSR640198-4"/>
    </source>
</evidence>
<evidence type="ECO:0000256" key="10">
    <source>
        <dbReference type="ARBA" id="ARBA00022840"/>
    </source>
</evidence>
<dbReference type="PROSITE" id="PS00972">
    <property type="entry name" value="USP_1"/>
    <property type="match status" value="1"/>
</dbReference>
<dbReference type="SUPFAM" id="SSF48452">
    <property type="entry name" value="TPR-like"/>
    <property type="match status" value="1"/>
</dbReference>
<evidence type="ECO:0000256" key="16">
    <source>
        <dbReference type="ARBA" id="ARBA00048696"/>
    </source>
</evidence>
<dbReference type="GO" id="GO:0005524">
    <property type="term" value="F:ATP binding"/>
    <property type="evidence" value="ECO:0007669"/>
    <property type="project" value="UniProtKB-KW"/>
</dbReference>
<evidence type="ECO:0000256" key="6">
    <source>
        <dbReference type="ARBA" id="ARBA00022695"/>
    </source>
</evidence>
<dbReference type="Gene3D" id="3.90.70.10">
    <property type="entry name" value="Cysteine proteinases"/>
    <property type="match status" value="2"/>
</dbReference>
<keyword evidence="10 19" id="KW-0067">ATP-binding</keyword>
<evidence type="ECO:0000256" key="4">
    <source>
        <dbReference type="ARBA" id="ARBA00022679"/>
    </source>
</evidence>
<comment type="catalytic activity">
    <reaction evidence="16">
        <text>L-tyrosyl-[protein] + ATP = O-(5'-adenylyl)-L-tyrosyl-[protein] + diphosphate</text>
        <dbReference type="Rhea" id="RHEA:54288"/>
        <dbReference type="Rhea" id="RHEA-COMP:10136"/>
        <dbReference type="Rhea" id="RHEA-COMP:13846"/>
        <dbReference type="ChEBI" id="CHEBI:30616"/>
        <dbReference type="ChEBI" id="CHEBI:33019"/>
        <dbReference type="ChEBI" id="CHEBI:46858"/>
        <dbReference type="ChEBI" id="CHEBI:83624"/>
        <dbReference type="EC" id="2.7.7.108"/>
    </reaction>
</comment>
<dbReference type="GO" id="GO:0070733">
    <property type="term" value="F:AMPylase activity"/>
    <property type="evidence" value="ECO:0007669"/>
    <property type="project" value="UniProtKB-EC"/>
</dbReference>
<dbReference type="InterPro" id="IPR036597">
    <property type="entry name" value="Fido-like_dom_sf"/>
</dbReference>
<sequence>MGLDKSRKRTISADVPYDKSAKIVSLSQLLEPLPSKEKVPPDDEGDNPCSCRISSSTSGFSLDAQGQTDPLRLRSSCHLRRSLRKRRDSQAAWMKLVLSLSVLCGLFSTAFMVFRVKSTSYDKDEAWLKSIASDLFAYQPRKQGSDRVLHSWPHHLHDDNYATEARVEESLWDPEPNFVAPRHPTSLQQANYFSQEGDKNLRPRTERAAEANASLRAALEMSKAGKMTKAMRLFQHALALLNDDPELLIAYGEFLEKYENNFIQADHYYSKALTLSPRNSRALENKLRTSPIVADLDFRTLTRIDEKRDELAKIPDSNAALRRIKKEAYFQYVYHTVGIEGNTMTLSQTRSVLETRMAIGGKSLMEHNEILGMDAALRFVNQSLLHRIGTITVGDIFQIHRKVMGMVDPDIAGVYRKTQVYVSRHVPPTSDRLPSLMDDLVEWLNSPSALEAHPLQYAALAHYKLVYIHPFVDGNGRTARLFMNWILMQEGYPPVIIRKQDRHKYYETLQLANDGDVRPFLRFVADCADKTLDVYLWATRHAFSSGRTTKSASAPAETIDGFSKHHRNSFRKLFSKVVKTREETSGEKRSASCKFRPPQMNEDQLRTYLFGNKTPGAVGLTNHGNTCFINAVVQCLSHTDRLAEYLALNHFKYDLQMKRKKVGIIMRRGTGGELTEKLATVIRALWSGQYSSSVSADFKAVVEKYGTLYRGGTQHDAQEFLLWLLDKVHEDLNIAKKRRYKHLKGTCAKADEVLAAESLHNFLRCNESFVHGLFQAQFRSSLTCPHCRCQSNTFDPFLCLSLPIPQAARRPVFVSVVFLSQQPRQVKLGFSMDCDATIGELRETIATDTGININRCVLAEIDGEGFRRTFSGIFPYHQSLRAIDVDDRVHGLYALELPEARNSSEEEGEIISIVLVNVLRSSESGEVGDEHFEQCTRFGSPHVTQLRREMSYEDFQKLLLKEMQSMVQPSILTSKQEMPLFSVEVYSGEKNGEVIDPTLNYPLYAEAVDQALSLSDPDGDGQYGPKHIKLILKWDRAVKEKVIFDDQEHMDDHESVRALLDNPQFQPPVTLEECFREYTSEEILGTENAWLCPSCNKRGKGIKRIALWSLPEILIIHLKRFKQWSTNGIATGKLTTLVDFPKNNFDVSAHLATASEKKPGLESPDDDIRRAGSSSGMFKRVLRRVRGVKPAPKAGTSSASASLSKGKRRPRPEDCSYELYAVCNHHGLDDQGGHYTAYCKNSTDDKWYCFDDTKVSVIDRNEIVTEDAYVLFYRRKDPGSGCAMLDGSSTMPMSTSKNPLGSSGTLPMRHFPKRHWVYDIPGLRPVNASGSRISGGEEDSGVGVSRCSSDGLTDTERESLRAGKVPFENLRSE</sequence>
<dbReference type="EMBL" id="OA883003">
    <property type="protein sequence ID" value="CAD7277642.1"/>
    <property type="molecule type" value="Genomic_DNA"/>
</dbReference>
<dbReference type="InterPro" id="IPR040198">
    <property type="entry name" value="Fido_containing"/>
</dbReference>
<dbReference type="InterPro" id="IPR018200">
    <property type="entry name" value="USP_CS"/>
</dbReference>
<dbReference type="OrthoDB" id="439046at2759"/>
<dbReference type="GO" id="GO:0016020">
    <property type="term" value="C:membrane"/>
    <property type="evidence" value="ECO:0007669"/>
    <property type="project" value="UniProtKB-SubCell"/>
</dbReference>
<keyword evidence="9" id="KW-0802">TPR repeat</keyword>
<keyword evidence="11 23" id="KW-1133">Transmembrane helix</keyword>
<dbReference type="InterPro" id="IPR038765">
    <property type="entry name" value="Papain-like_cys_pep_sf"/>
</dbReference>
<dbReference type="GO" id="GO:0004843">
    <property type="term" value="F:cysteine-type deubiquitinase activity"/>
    <property type="evidence" value="ECO:0007669"/>
    <property type="project" value="InterPro"/>
</dbReference>
<evidence type="ECO:0000313" key="27">
    <source>
        <dbReference type="Proteomes" id="UP000678499"/>
    </source>
</evidence>
<keyword evidence="5 23" id="KW-0812">Transmembrane</keyword>
<keyword evidence="6" id="KW-0548">Nucleotidyltransferase</keyword>
<dbReference type="Gene3D" id="1.10.3290.10">
    <property type="entry name" value="Fido-like domain"/>
    <property type="match status" value="1"/>
</dbReference>
<keyword evidence="7" id="KW-0677">Repeat</keyword>
<keyword evidence="27" id="KW-1185">Reference proteome</keyword>
<evidence type="ECO:0000256" key="13">
    <source>
        <dbReference type="ARBA" id="ARBA00030885"/>
    </source>
</evidence>
<dbReference type="PANTHER" id="PTHR13504:SF34">
    <property type="entry name" value="PROTEIN ADENYLYLTRANSFERASE FICD"/>
    <property type="match status" value="1"/>
</dbReference>
<evidence type="ECO:0000256" key="18">
    <source>
        <dbReference type="PIRSR" id="PIRSR640198-1"/>
    </source>
</evidence>
<feature type="glycosylation site" description="N-linked (GlcNAc...) asparagine" evidence="21">
    <location>
        <position position="381"/>
    </location>
</feature>
<evidence type="ECO:0000256" key="8">
    <source>
        <dbReference type="ARBA" id="ARBA00022741"/>
    </source>
</evidence>
<dbReference type="EMBL" id="CAJPEX010000966">
    <property type="protein sequence ID" value="CAG0917794.1"/>
    <property type="molecule type" value="Genomic_DNA"/>
</dbReference>
<comment type="catalytic activity">
    <reaction evidence="17">
        <text>3-O-(5'-adenylyl)-L-threonyl-[protein] + H2O = L-threonyl-[protein] + AMP + H(+)</text>
        <dbReference type="Rhea" id="RHEA:55932"/>
        <dbReference type="Rhea" id="RHEA-COMP:11060"/>
        <dbReference type="Rhea" id="RHEA-COMP:13847"/>
        <dbReference type="ChEBI" id="CHEBI:15377"/>
        <dbReference type="ChEBI" id="CHEBI:15378"/>
        <dbReference type="ChEBI" id="CHEBI:30013"/>
        <dbReference type="ChEBI" id="CHEBI:138113"/>
        <dbReference type="ChEBI" id="CHEBI:456215"/>
    </reaction>
</comment>
<feature type="binding site" evidence="19">
    <location>
        <begin position="505"/>
        <end position="506"/>
    </location>
    <ligand>
        <name>ATP</name>
        <dbReference type="ChEBI" id="CHEBI:30616"/>
    </ligand>
</feature>
<feature type="binding site" evidence="19">
    <location>
        <begin position="422"/>
        <end position="425"/>
    </location>
    <ligand>
        <name>ATP</name>
        <dbReference type="ChEBI" id="CHEBI:30616"/>
    </ligand>
</feature>
<evidence type="ECO:0000256" key="5">
    <source>
        <dbReference type="ARBA" id="ARBA00022692"/>
    </source>
</evidence>
<dbReference type="Pfam" id="PF00443">
    <property type="entry name" value="UCH"/>
    <property type="match status" value="1"/>
</dbReference>
<protein>
    <recommendedName>
        <fullName evidence="3">Protein adenylyltransferase Fic</fullName>
        <ecNumber evidence="14">2.7.7.108</ecNumber>
    </recommendedName>
    <alternativeName>
        <fullName evidence="13">De-AMPylase Fic</fullName>
    </alternativeName>
</protein>
<evidence type="ECO:0000256" key="11">
    <source>
        <dbReference type="ARBA" id="ARBA00022989"/>
    </source>
</evidence>
<gene>
    <name evidence="26" type="ORF">NMOB1V02_LOCUS5370</name>
</gene>
<keyword evidence="12 23" id="KW-0472">Membrane</keyword>
<evidence type="ECO:0000313" key="26">
    <source>
        <dbReference type="EMBL" id="CAD7277642.1"/>
    </source>
</evidence>
<evidence type="ECO:0000256" key="23">
    <source>
        <dbReference type="SAM" id="Phobius"/>
    </source>
</evidence>